<dbReference type="GO" id="GO:0022857">
    <property type="term" value="F:transmembrane transporter activity"/>
    <property type="evidence" value="ECO:0007669"/>
    <property type="project" value="InterPro"/>
</dbReference>
<dbReference type="AlphaFoldDB" id="Q1GB30"/>
<protein>
    <submittedName>
        <fullName evidence="7">ABC transporter, permease protein</fullName>
    </submittedName>
</protein>
<dbReference type="EMBL" id="CR954253">
    <property type="protein sequence ID" value="CAI97461.1"/>
    <property type="molecule type" value="Genomic_DNA"/>
</dbReference>
<keyword evidence="3 6" id="KW-0812">Transmembrane</keyword>
<evidence type="ECO:0000256" key="2">
    <source>
        <dbReference type="ARBA" id="ARBA00022475"/>
    </source>
</evidence>
<evidence type="ECO:0000256" key="5">
    <source>
        <dbReference type="ARBA" id="ARBA00023136"/>
    </source>
</evidence>
<feature type="transmembrane region" description="Helical" evidence="6">
    <location>
        <begin position="57"/>
        <end position="79"/>
    </location>
</feature>
<keyword evidence="4 6" id="KW-1133">Transmembrane helix</keyword>
<organism evidence="7 8">
    <name type="scientific">Lactobacillus delbrueckii subsp. bulgaricus (strain ATCC 11842 / DSM 20081 / BCRC 10696 / JCM 1002 / NBRC 13953 / NCIMB 11778 / NCTC 12712 / WDCM 00102 / Lb 14)</name>
    <dbReference type="NCBI Taxonomy" id="390333"/>
    <lineage>
        <taxon>Bacteria</taxon>
        <taxon>Bacillati</taxon>
        <taxon>Bacillota</taxon>
        <taxon>Bacilli</taxon>
        <taxon>Lactobacillales</taxon>
        <taxon>Lactobacillaceae</taxon>
        <taxon>Lactobacillus</taxon>
    </lineage>
</organism>
<evidence type="ECO:0000256" key="3">
    <source>
        <dbReference type="ARBA" id="ARBA00022692"/>
    </source>
</evidence>
<dbReference type="eggNOG" id="COG4120">
    <property type="taxonomic scope" value="Bacteria"/>
</dbReference>
<feature type="transmembrane region" description="Helical" evidence="6">
    <location>
        <begin position="211"/>
        <end position="230"/>
    </location>
</feature>
<keyword evidence="2" id="KW-1003">Cell membrane</keyword>
<keyword evidence="5 6" id="KW-0472">Membrane</keyword>
<feature type="transmembrane region" description="Helical" evidence="6">
    <location>
        <begin position="129"/>
        <end position="151"/>
    </location>
</feature>
<dbReference type="BioCyc" id="LDEL390333:LDB_RS02715-MONOMER"/>
<comment type="subcellular location">
    <subcellularLocation>
        <location evidence="1">Cell membrane</location>
        <topology evidence="1">Multi-pass membrane protein</topology>
    </subcellularLocation>
</comment>
<dbReference type="CDD" id="cd06574">
    <property type="entry name" value="TM_PBP1_branched-chain-AA_like"/>
    <property type="match status" value="1"/>
</dbReference>
<dbReference type="RefSeq" id="WP_011543733.1">
    <property type="nucleotide sequence ID" value="NC_008054.1"/>
</dbReference>
<name>Q1GB30_LACDA</name>
<evidence type="ECO:0000256" key="6">
    <source>
        <dbReference type="SAM" id="Phobius"/>
    </source>
</evidence>
<dbReference type="PANTHER" id="PTHR32196">
    <property type="entry name" value="ABC TRANSPORTER PERMEASE PROTEIN YPHD-RELATED-RELATED"/>
    <property type="match status" value="1"/>
</dbReference>
<evidence type="ECO:0000256" key="1">
    <source>
        <dbReference type="ARBA" id="ARBA00004651"/>
    </source>
</evidence>
<dbReference type="PANTHER" id="PTHR32196:SF69">
    <property type="entry name" value="BRANCHED-CHAIN AMINO ACID TRANSPORT SYSTEM, PERMEASE PROTEIN"/>
    <property type="match status" value="1"/>
</dbReference>
<dbReference type="KEGG" id="ldb:Ldb0631"/>
<reference evidence="7 8" key="1">
    <citation type="journal article" date="2006" name="Proc. Natl. Acad. Sci. U.S.A.">
        <title>The complete genome sequence of Lactobacillus bulgaricus reveals extensive and ongoing reductive evolution.</title>
        <authorList>
            <person name="van de Guchte M."/>
            <person name="Penaud S."/>
            <person name="Grimaldi C."/>
            <person name="Barbe V."/>
            <person name="Bryson K."/>
            <person name="Nicolas P."/>
            <person name="Robert C."/>
            <person name="Oztas S."/>
            <person name="Mangenot S."/>
            <person name="Couloux A."/>
            <person name="Loux V."/>
            <person name="Dervyn R."/>
            <person name="Bossy R."/>
            <person name="Bolotin A."/>
            <person name="Batto J.-M."/>
            <person name="Walunas T."/>
            <person name="Gibrat J.-F."/>
            <person name="Bessieres P."/>
            <person name="Weissenbach J."/>
            <person name="Ehrlich S.D."/>
            <person name="Maguin E."/>
        </authorList>
    </citation>
    <scope>NUCLEOTIDE SEQUENCE [LARGE SCALE GENOMIC DNA]</scope>
    <source>
        <strain evidence="8">ATCC 11842 / DSM 20081 / BCRC 10696 / JCM 1002 / NBRC 13953 / NCIMB 11778 / NCTC 12712 / WDCM 00102 / Lb 14</strain>
    </source>
</reference>
<dbReference type="HOGENOM" id="CLU_067296_0_0_9"/>
<evidence type="ECO:0000313" key="7">
    <source>
        <dbReference type="EMBL" id="CAI97461.1"/>
    </source>
</evidence>
<dbReference type="InterPro" id="IPR001851">
    <property type="entry name" value="ABC_transp_permease"/>
</dbReference>
<dbReference type="Pfam" id="PF02653">
    <property type="entry name" value="BPD_transp_2"/>
    <property type="match status" value="1"/>
</dbReference>
<evidence type="ECO:0000256" key="4">
    <source>
        <dbReference type="ARBA" id="ARBA00022989"/>
    </source>
</evidence>
<keyword evidence="8" id="KW-1185">Reference proteome</keyword>
<proteinExistence type="predicted"/>
<sequence>MNLIVSAIGQGFLWGLLGLGLFLSFRIMNTTDMTVEGTFPLGAAVSVSLIVQGTNPFLATLAAFVAGVLAGLVTALLITKGKIPSLLAGILTMTGIYSIDLMVMGKSNVSLLGKKTIYSLAFLQKLPQYFDSVVAGTILMVLVTCDLIWFLSTDFGQAFIATGDNPQMAKSQGISPQQMTVAGLMISNGLVGLCGAVVAQSNGYADVNMGMGTRTIVIALASIIISEVVFRNLGLASRLFAVGLGSIIYRLLLLAVLQVGLSSSNLNLISSLVLAACMMLPQVEEKLRLKQTFMKGLKHD</sequence>
<dbReference type="Proteomes" id="UP000001259">
    <property type="component" value="Chromosome"/>
</dbReference>
<dbReference type="STRING" id="390333.Ldb0631"/>
<feature type="transmembrane region" description="Helical" evidence="6">
    <location>
        <begin position="12"/>
        <end position="28"/>
    </location>
</feature>
<feature type="transmembrane region" description="Helical" evidence="6">
    <location>
        <begin position="179"/>
        <end position="199"/>
    </location>
</feature>
<dbReference type="PATRIC" id="fig|390333.13.peg.167"/>
<gene>
    <name evidence="7" type="ordered locus">Ldb0631</name>
</gene>
<feature type="transmembrane region" description="Helical" evidence="6">
    <location>
        <begin position="86"/>
        <end position="105"/>
    </location>
</feature>
<evidence type="ECO:0000313" key="8">
    <source>
        <dbReference type="Proteomes" id="UP000001259"/>
    </source>
</evidence>
<feature type="transmembrane region" description="Helical" evidence="6">
    <location>
        <begin position="239"/>
        <end position="260"/>
    </location>
</feature>
<dbReference type="GO" id="GO:0005886">
    <property type="term" value="C:plasma membrane"/>
    <property type="evidence" value="ECO:0007669"/>
    <property type="project" value="UniProtKB-SubCell"/>
</dbReference>
<accession>Q1GB30</accession>